<organism evidence="2 3">
    <name type="scientific">Jiella mangrovi</name>
    <dbReference type="NCBI Taxonomy" id="2821407"/>
    <lineage>
        <taxon>Bacteria</taxon>
        <taxon>Pseudomonadati</taxon>
        <taxon>Pseudomonadota</taxon>
        <taxon>Alphaproteobacteria</taxon>
        <taxon>Hyphomicrobiales</taxon>
        <taxon>Aurantimonadaceae</taxon>
        <taxon>Jiella</taxon>
    </lineage>
</organism>
<protein>
    <submittedName>
        <fullName evidence="2">Uncharacterized protein</fullName>
    </submittedName>
</protein>
<name>A0ABS4BN25_9HYPH</name>
<keyword evidence="3" id="KW-1185">Reference proteome</keyword>
<feature type="region of interest" description="Disordered" evidence="1">
    <location>
        <begin position="127"/>
        <end position="164"/>
    </location>
</feature>
<comment type="caution">
    <text evidence="2">The sequence shown here is derived from an EMBL/GenBank/DDBJ whole genome shotgun (WGS) entry which is preliminary data.</text>
</comment>
<feature type="compositionally biased region" description="Low complexity" evidence="1">
    <location>
        <begin position="127"/>
        <end position="141"/>
    </location>
</feature>
<dbReference type="EMBL" id="JAGJCF010000022">
    <property type="protein sequence ID" value="MBP0617917.1"/>
    <property type="molecule type" value="Genomic_DNA"/>
</dbReference>
<gene>
    <name evidence="2" type="ORF">J6595_20250</name>
</gene>
<evidence type="ECO:0000313" key="2">
    <source>
        <dbReference type="EMBL" id="MBP0617917.1"/>
    </source>
</evidence>
<dbReference type="Proteomes" id="UP000678276">
    <property type="component" value="Unassembled WGS sequence"/>
</dbReference>
<accession>A0ABS4BN25</accession>
<dbReference type="RefSeq" id="WP_209597155.1">
    <property type="nucleotide sequence ID" value="NZ_JAGJCF010000022.1"/>
</dbReference>
<sequence>MAELLSDRLFMLLLREVERLEDEIGENSPNKNSTEPFGGEGAGKIGVSAGRTSAKPASAGTKAASTRAGFKERADALILLTRTLEKLLELRAEESAAGQDDEAETLRLRDEFMRRLRALDARRAGGARLFADGAAKAGKPATKGRRRAKGPAPKPRDRDPDGGA</sequence>
<proteinExistence type="predicted"/>
<feature type="region of interest" description="Disordered" evidence="1">
    <location>
        <begin position="21"/>
        <end position="66"/>
    </location>
</feature>
<evidence type="ECO:0000256" key="1">
    <source>
        <dbReference type="SAM" id="MobiDB-lite"/>
    </source>
</evidence>
<evidence type="ECO:0000313" key="3">
    <source>
        <dbReference type="Proteomes" id="UP000678276"/>
    </source>
</evidence>
<feature type="compositionally biased region" description="Basic and acidic residues" evidence="1">
    <location>
        <begin position="154"/>
        <end position="164"/>
    </location>
</feature>
<reference evidence="2 3" key="1">
    <citation type="submission" date="2021-04" db="EMBL/GenBank/DDBJ databases">
        <title>Whole genome sequence of Jiella sp. KSK16Y-1.</title>
        <authorList>
            <person name="Tuo L."/>
        </authorList>
    </citation>
    <scope>NUCLEOTIDE SEQUENCE [LARGE SCALE GENOMIC DNA]</scope>
    <source>
        <strain evidence="2 3">KSK16Y-1</strain>
    </source>
</reference>